<proteinExistence type="predicted"/>
<dbReference type="InterPro" id="IPR011004">
    <property type="entry name" value="Trimer_LpxA-like_sf"/>
</dbReference>
<keyword evidence="2" id="KW-0808">Transferase</keyword>
<dbReference type="InterPro" id="IPR051159">
    <property type="entry name" value="Hexapeptide_acetyltransf"/>
</dbReference>
<sequence length="261" mass="28086">MPITLTSLEPYEDEAGNRVESSGSGQHGTVKIVIRGKNNRVVVAPGAMVSRLQLTFDANNGTFYLGANPRQSWTDYNVRIAEDSTVRIGDGVTTTTTVLISAVEGTTVAVGNDVMFASGNQLRGDDGHPIFDIRTGLRVNPARDITVGDHVWMGREAVALGGADIGRGSVIGFRSLVKGRIPNNVIAAGTPARVLRRDIAWERPHLGFVKPYYKPDASTVTKSAYWDLTEDEGDAAPRIIKRSLAGRVRARATRMLGGTGR</sequence>
<dbReference type="GO" id="GO:0016746">
    <property type="term" value="F:acyltransferase activity"/>
    <property type="evidence" value="ECO:0007669"/>
    <property type="project" value="UniProtKB-KW"/>
</dbReference>
<dbReference type="EMBL" id="JACSPN010000012">
    <property type="protein sequence ID" value="MBE7700687.1"/>
    <property type="molecule type" value="Genomic_DNA"/>
</dbReference>
<comment type="caution">
    <text evidence="2">The sequence shown here is derived from an EMBL/GenBank/DDBJ whole genome shotgun (WGS) entry which is preliminary data.</text>
</comment>
<protein>
    <submittedName>
        <fullName evidence="2">Acyltransferase</fullName>
    </submittedName>
</protein>
<dbReference type="SUPFAM" id="SSF51161">
    <property type="entry name" value="Trimeric LpxA-like enzymes"/>
    <property type="match status" value="1"/>
</dbReference>
<gene>
    <name evidence="2" type="ORF">H9623_10285</name>
</gene>
<reference evidence="2 3" key="1">
    <citation type="submission" date="2020-08" db="EMBL/GenBank/DDBJ databases">
        <title>A Genomic Blueprint of the Chicken Gut Microbiome.</title>
        <authorList>
            <person name="Gilroy R."/>
            <person name="Ravi A."/>
            <person name="Getino M."/>
            <person name="Pursley I."/>
            <person name="Horton D.L."/>
            <person name="Alikhan N.-F."/>
            <person name="Baker D."/>
            <person name="Gharbi K."/>
            <person name="Hall N."/>
            <person name="Watson M."/>
            <person name="Adriaenssens E.M."/>
            <person name="Foster-Nyarko E."/>
            <person name="Jarju S."/>
            <person name="Secka A."/>
            <person name="Antonio M."/>
            <person name="Oren A."/>
            <person name="Chaudhuri R."/>
            <person name="La Ragione R.M."/>
            <person name="Hildebrand F."/>
            <person name="Pallen M.J."/>
        </authorList>
    </citation>
    <scope>NUCLEOTIDE SEQUENCE [LARGE SCALE GENOMIC DNA]</scope>
    <source>
        <strain evidence="2 3">Sa1BUA8</strain>
    </source>
</reference>
<evidence type="ECO:0000313" key="2">
    <source>
        <dbReference type="EMBL" id="MBE7700687.1"/>
    </source>
</evidence>
<keyword evidence="3" id="KW-1185">Reference proteome</keyword>
<dbReference type="RefSeq" id="WP_193719960.1">
    <property type="nucleotide sequence ID" value="NZ_JACSPN010000012.1"/>
</dbReference>
<evidence type="ECO:0000256" key="1">
    <source>
        <dbReference type="SAM" id="MobiDB-lite"/>
    </source>
</evidence>
<accession>A0A9D5YZ84</accession>
<feature type="region of interest" description="Disordered" evidence="1">
    <location>
        <begin position="1"/>
        <end position="25"/>
    </location>
</feature>
<dbReference type="PANTHER" id="PTHR23416:SF78">
    <property type="entry name" value="LIPOPOLYSACCHARIDE BIOSYNTHESIS O-ACETYL TRANSFERASE WBBJ-RELATED"/>
    <property type="match status" value="1"/>
</dbReference>
<name>A0A9D5YZ84_9CELL</name>
<dbReference type="AlphaFoldDB" id="A0A9D5YZ84"/>
<organism evidence="2 3">
    <name type="scientific">Oerskovia douganii</name>
    <dbReference type="NCBI Taxonomy" id="2762210"/>
    <lineage>
        <taxon>Bacteria</taxon>
        <taxon>Bacillati</taxon>
        <taxon>Actinomycetota</taxon>
        <taxon>Actinomycetes</taxon>
        <taxon>Micrococcales</taxon>
        <taxon>Cellulomonadaceae</taxon>
        <taxon>Oerskovia</taxon>
    </lineage>
</organism>
<dbReference type="PANTHER" id="PTHR23416">
    <property type="entry name" value="SIALIC ACID SYNTHASE-RELATED"/>
    <property type="match status" value="1"/>
</dbReference>
<dbReference type="CDD" id="cd04647">
    <property type="entry name" value="LbH_MAT_like"/>
    <property type="match status" value="1"/>
</dbReference>
<keyword evidence="2" id="KW-0012">Acyltransferase</keyword>
<dbReference type="Proteomes" id="UP000822993">
    <property type="component" value="Unassembled WGS sequence"/>
</dbReference>
<evidence type="ECO:0000313" key="3">
    <source>
        <dbReference type="Proteomes" id="UP000822993"/>
    </source>
</evidence>
<dbReference type="Gene3D" id="2.160.10.10">
    <property type="entry name" value="Hexapeptide repeat proteins"/>
    <property type="match status" value="1"/>
</dbReference>